<keyword evidence="15" id="KW-1185">Reference proteome</keyword>
<comment type="subcellular location">
    <subcellularLocation>
        <location evidence="1">Target cell membrane</location>
    </subcellularLocation>
</comment>
<evidence type="ECO:0000256" key="3">
    <source>
        <dbReference type="ARBA" id="ARBA00022537"/>
    </source>
</evidence>
<evidence type="ECO:0000313" key="15">
    <source>
        <dbReference type="Proteomes" id="UP000728032"/>
    </source>
</evidence>
<name>A0A7R9QRS6_9ACAR</name>
<keyword evidence="10" id="KW-1053">Target membrane</keyword>
<evidence type="ECO:0000313" key="14">
    <source>
        <dbReference type="EMBL" id="CAD7656135.1"/>
    </source>
</evidence>
<dbReference type="InterPro" id="IPR002110">
    <property type="entry name" value="Ankyrin_rpt"/>
</dbReference>
<dbReference type="InterPro" id="IPR017455">
    <property type="entry name" value="Znf_FYVE-rel"/>
</dbReference>
<dbReference type="SMART" id="SM00248">
    <property type="entry name" value="ANK"/>
    <property type="match status" value="12"/>
</dbReference>
<keyword evidence="6 12" id="KW-0863">Zinc-finger</keyword>
<evidence type="ECO:0000256" key="6">
    <source>
        <dbReference type="ARBA" id="ARBA00022771"/>
    </source>
</evidence>
<evidence type="ECO:0000256" key="4">
    <source>
        <dbReference type="ARBA" id="ARBA00022723"/>
    </source>
</evidence>
<dbReference type="InterPro" id="IPR036770">
    <property type="entry name" value="Ankyrin_rpt-contain_sf"/>
</dbReference>
<evidence type="ECO:0000256" key="8">
    <source>
        <dbReference type="ARBA" id="ARBA00023028"/>
    </source>
</evidence>
<keyword evidence="8" id="KW-0800">Toxin</keyword>
<reference evidence="14" key="1">
    <citation type="submission" date="2020-11" db="EMBL/GenBank/DDBJ databases">
        <authorList>
            <person name="Tran Van P."/>
        </authorList>
    </citation>
    <scope>NUCLEOTIDE SEQUENCE</scope>
</reference>
<dbReference type="EMBL" id="OC925430">
    <property type="protein sequence ID" value="CAD7656135.1"/>
    <property type="molecule type" value="Genomic_DNA"/>
</dbReference>
<keyword evidence="4" id="KW-0479">Metal-binding</keyword>
<evidence type="ECO:0000256" key="5">
    <source>
        <dbReference type="ARBA" id="ARBA00022737"/>
    </source>
</evidence>
<dbReference type="PROSITE" id="PS50297">
    <property type="entry name" value="ANK_REP_REGION"/>
    <property type="match status" value="3"/>
</dbReference>
<keyword evidence="8" id="KW-0528">Neurotoxin</keyword>
<dbReference type="GO" id="GO:0044231">
    <property type="term" value="C:host cell presynaptic membrane"/>
    <property type="evidence" value="ECO:0007669"/>
    <property type="project" value="UniProtKB-KW"/>
</dbReference>
<keyword evidence="9 11" id="KW-0040">ANK repeat</keyword>
<dbReference type="Pfam" id="PF12796">
    <property type="entry name" value="Ank_2"/>
    <property type="match status" value="4"/>
</dbReference>
<evidence type="ECO:0000256" key="2">
    <source>
        <dbReference type="ARBA" id="ARBA00022483"/>
    </source>
</evidence>
<dbReference type="GO" id="GO:0006887">
    <property type="term" value="P:exocytosis"/>
    <property type="evidence" value="ECO:0007669"/>
    <property type="project" value="UniProtKB-KW"/>
</dbReference>
<feature type="repeat" description="ANK" evidence="11">
    <location>
        <begin position="46"/>
        <end position="78"/>
    </location>
</feature>
<evidence type="ECO:0000256" key="10">
    <source>
        <dbReference type="ARBA" id="ARBA00023298"/>
    </source>
</evidence>
<feature type="repeat" description="ANK" evidence="11">
    <location>
        <begin position="395"/>
        <end position="427"/>
    </location>
</feature>
<feature type="repeat" description="ANK" evidence="11">
    <location>
        <begin position="112"/>
        <end position="144"/>
    </location>
</feature>
<keyword evidence="3" id="KW-1052">Target cell membrane</keyword>
<evidence type="ECO:0000256" key="9">
    <source>
        <dbReference type="ARBA" id="ARBA00023043"/>
    </source>
</evidence>
<accession>A0A7R9QRS6</accession>
<dbReference type="PROSITE" id="PS50088">
    <property type="entry name" value="ANK_REPEAT"/>
    <property type="match status" value="4"/>
</dbReference>
<dbReference type="Proteomes" id="UP000728032">
    <property type="component" value="Unassembled WGS sequence"/>
</dbReference>
<dbReference type="PANTHER" id="PTHR24171">
    <property type="entry name" value="ANKYRIN REPEAT DOMAIN-CONTAINING PROTEIN 39-RELATED"/>
    <property type="match status" value="1"/>
</dbReference>
<evidence type="ECO:0000256" key="11">
    <source>
        <dbReference type="PROSITE-ProRule" id="PRU00023"/>
    </source>
</evidence>
<dbReference type="PROSITE" id="PS50178">
    <property type="entry name" value="ZF_FYVE"/>
    <property type="match status" value="1"/>
</dbReference>
<sequence>ALHLAIIGKHESVIEVILSQNNKSSSMKGDVGSALLMPNLNLKNSKDQTPLSLAIQSGLHITAQMLINAGASVNIIDANGLSLLHQSIIDGDETNAIFLLNHGSDITVKIPDGESCLQLAVKYHLEAVVDELCAKGSDVNVVDKEGNCLLWLALQLENENIASTLVRYQCDTDYWAPAEDGLYQTLLHRALDENNEKAACFLIRCGCDINATRKPGPNATGQDDVDKQTPLHLASGWGLEAVVYTLLEHLANVNAQDVEGKTALMIAIVNQHQKIIGLLLECKQLDLSLRDITGNTAFSLCVKYKNNRAALSILIKDPTAADKYDGKGRNYLHIAVEKKDIESVLFLLSIKVKVHSRVRDNTQKSALHLAAEAGNEMIVRNLLLAEAPIGDVTSAKQTALHLAAEHDFSAICSILLENGIDYDAVDINGNNALHIACQKGQLATCKVLLSESSITADTINIKSQNPIHLLATFGRENAAAIFDIFIESMPKYPINTVDGTGNTPLLLGESVENPYMNGNGNLCRGLIKAGAVLGTCNNDGVNIFNHSVATKNLLYRLLDFLPAEPPWTAAEACLECGLKFSLTTRKHHCRHCGRVLCSRCSGKDLPILKFNQTKPVRVCEVCFDVLTLGFNT</sequence>
<dbReference type="AlphaFoldDB" id="A0A7R9QRS6"/>
<dbReference type="InterPro" id="IPR011011">
    <property type="entry name" value="Znf_FYVE_PHD"/>
</dbReference>
<dbReference type="InterPro" id="IPR000306">
    <property type="entry name" value="Znf_FYVE"/>
</dbReference>
<organism evidence="14">
    <name type="scientific">Oppiella nova</name>
    <dbReference type="NCBI Taxonomy" id="334625"/>
    <lineage>
        <taxon>Eukaryota</taxon>
        <taxon>Metazoa</taxon>
        <taxon>Ecdysozoa</taxon>
        <taxon>Arthropoda</taxon>
        <taxon>Chelicerata</taxon>
        <taxon>Arachnida</taxon>
        <taxon>Acari</taxon>
        <taxon>Acariformes</taxon>
        <taxon>Sarcoptiformes</taxon>
        <taxon>Oribatida</taxon>
        <taxon>Brachypylina</taxon>
        <taxon>Oppioidea</taxon>
        <taxon>Oppiidae</taxon>
        <taxon>Oppiella</taxon>
    </lineage>
</organism>
<dbReference type="SUPFAM" id="SSF57903">
    <property type="entry name" value="FYVE/PHD zinc finger"/>
    <property type="match status" value="1"/>
</dbReference>
<evidence type="ECO:0000256" key="12">
    <source>
        <dbReference type="PROSITE-ProRule" id="PRU00091"/>
    </source>
</evidence>
<dbReference type="GO" id="GO:0044218">
    <property type="term" value="C:other organism cell membrane"/>
    <property type="evidence" value="ECO:0007669"/>
    <property type="project" value="UniProtKB-KW"/>
</dbReference>
<dbReference type="GO" id="GO:0008270">
    <property type="term" value="F:zinc ion binding"/>
    <property type="evidence" value="ECO:0007669"/>
    <property type="project" value="UniProtKB-KW"/>
</dbReference>
<dbReference type="InterPro" id="IPR049764">
    <property type="entry name" value="ANFY1_FYVE"/>
</dbReference>
<dbReference type="FunFam" id="3.30.40.10:FF:000104">
    <property type="entry name" value="Ankyrin repeat and FYVE domain-containing 1"/>
    <property type="match status" value="1"/>
</dbReference>
<feature type="repeat" description="ANK" evidence="11">
    <location>
        <begin position="226"/>
        <end position="258"/>
    </location>
</feature>
<keyword evidence="8" id="KW-0638">Presynaptic neurotoxin</keyword>
<feature type="domain" description="FYVE-type" evidence="13">
    <location>
        <begin position="567"/>
        <end position="627"/>
    </location>
</feature>
<dbReference type="PANTHER" id="PTHR24171:SF9">
    <property type="entry name" value="ANKYRIN REPEAT DOMAIN-CONTAINING PROTEIN 39"/>
    <property type="match status" value="1"/>
</dbReference>
<keyword evidence="2" id="KW-0268">Exocytosis</keyword>
<dbReference type="CDD" id="cd15728">
    <property type="entry name" value="FYVE_ANFY1"/>
    <property type="match status" value="1"/>
</dbReference>
<proteinExistence type="predicted"/>
<keyword evidence="10" id="KW-0472">Membrane</keyword>
<keyword evidence="7" id="KW-0862">Zinc</keyword>
<evidence type="ECO:0000256" key="7">
    <source>
        <dbReference type="ARBA" id="ARBA00022833"/>
    </source>
</evidence>
<dbReference type="SUPFAM" id="SSF48403">
    <property type="entry name" value="Ankyrin repeat"/>
    <property type="match status" value="2"/>
</dbReference>
<dbReference type="Gene3D" id="1.25.40.20">
    <property type="entry name" value="Ankyrin repeat-containing domain"/>
    <property type="match status" value="4"/>
</dbReference>
<dbReference type="Gene3D" id="3.30.40.10">
    <property type="entry name" value="Zinc/RING finger domain, C3HC4 (zinc finger)"/>
    <property type="match status" value="1"/>
</dbReference>
<dbReference type="InterPro" id="IPR013083">
    <property type="entry name" value="Znf_RING/FYVE/PHD"/>
</dbReference>
<feature type="non-terminal residue" evidence="14">
    <location>
        <position position="1"/>
    </location>
</feature>
<protein>
    <recommendedName>
        <fullName evidence="13">FYVE-type domain-containing protein</fullName>
    </recommendedName>
</protein>
<evidence type="ECO:0000256" key="1">
    <source>
        <dbReference type="ARBA" id="ARBA00004175"/>
    </source>
</evidence>
<keyword evidence="5" id="KW-0677">Repeat</keyword>
<gene>
    <name evidence="14" type="ORF">ONB1V03_LOCUS12775</name>
</gene>
<evidence type="ECO:0000259" key="13">
    <source>
        <dbReference type="PROSITE" id="PS50178"/>
    </source>
</evidence>
<dbReference type="EMBL" id="CAJPVJ010010605">
    <property type="protein sequence ID" value="CAG2173322.1"/>
    <property type="molecule type" value="Genomic_DNA"/>
</dbReference>
<dbReference type="OrthoDB" id="2306477at2759"/>
<dbReference type="SMART" id="SM00064">
    <property type="entry name" value="FYVE"/>
    <property type="match status" value="1"/>
</dbReference>
<dbReference type="Pfam" id="PF01363">
    <property type="entry name" value="FYVE"/>
    <property type="match status" value="1"/>
</dbReference>